<dbReference type="InterPro" id="IPR001950">
    <property type="entry name" value="SUI1"/>
</dbReference>
<proteinExistence type="predicted"/>
<accession>A0AAF3FGL5</accession>
<evidence type="ECO:0000313" key="3">
    <source>
        <dbReference type="WBParaSite" id="MBELARI_LOCUS6028"/>
    </source>
</evidence>
<evidence type="ECO:0000313" key="2">
    <source>
        <dbReference type="Proteomes" id="UP000887575"/>
    </source>
</evidence>
<dbReference type="InterPro" id="IPR039757">
    <property type="entry name" value="EIF2D"/>
</dbReference>
<organism evidence="2 3">
    <name type="scientific">Mesorhabditis belari</name>
    <dbReference type="NCBI Taxonomy" id="2138241"/>
    <lineage>
        <taxon>Eukaryota</taxon>
        <taxon>Metazoa</taxon>
        <taxon>Ecdysozoa</taxon>
        <taxon>Nematoda</taxon>
        <taxon>Chromadorea</taxon>
        <taxon>Rhabditida</taxon>
        <taxon>Rhabditina</taxon>
        <taxon>Rhabditomorpha</taxon>
        <taxon>Rhabditoidea</taxon>
        <taxon>Rhabditidae</taxon>
        <taxon>Mesorhabditinae</taxon>
        <taxon>Mesorhabditis</taxon>
    </lineage>
</organism>
<dbReference type="Proteomes" id="UP000887575">
    <property type="component" value="Unassembled WGS sequence"/>
</dbReference>
<sequence length="106" mass="11565">MPDGRQIVRKLKMPTIVFKVETRSGNKKVTLVNNLAAFGLDPKEIAHTTQVGVAASATLGDAACCEGFQVTVQGNQVNYIGDLLMRTYGIDRKYIEGLDLAPKKKK</sequence>
<protein>
    <recommendedName>
        <fullName evidence="1">SUI1 domain-containing protein</fullName>
    </recommendedName>
</protein>
<dbReference type="SUPFAM" id="SSF55159">
    <property type="entry name" value="eIF1-like"/>
    <property type="match status" value="1"/>
</dbReference>
<dbReference type="GO" id="GO:0001731">
    <property type="term" value="P:formation of translation preinitiation complex"/>
    <property type="evidence" value="ECO:0007669"/>
    <property type="project" value="InterPro"/>
</dbReference>
<dbReference type="WBParaSite" id="MBELARI_LOCUS6028">
    <property type="protein sequence ID" value="MBELARI_LOCUS6028"/>
    <property type="gene ID" value="MBELARI_LOCUS6028"/>
</dbReference>
<reference evidence="3" key="1">
    <citation type="submission" date="2024-02" db="UniProtKB">
        <authorList>
            <consortium name="WormBaseParasite"/>
        </authorList>
    </citation>
    <scope>IDENTIFICATION</scope>
</reference>
<dbReference type="GO" id="GO:0003743">
    <property type="term" value="F:translation initiation factor activity"/>
    <property type="evidence" value="ECO:0007669"/>
    <property type="project" value="InterPro"/>
</dbReference>
<dbReference type="PROSITE" id="PS50296">
    <property type="entry name" value="SUI1"/>
    <property type="match status" value="1"/>
</dbReference>
<dbReference type="PANTHER" id="PTHR12217">
    <property type="entry name" value="EUKARYOTIC TRANSLATION INITIATION FACTOR 2D"/>
    <property type="match status" value="1"/>
</dbReference>
<dbReference type="PANTHER" id="PTHR12217:SF4">
    <property type="entry name" value="EUKARYOTIC TRANSLATION INITIATION FACTOR 2D"/>
    <property type="match status" value="1"/>
</dbReference>
<keyword evidence="2" id="KW-1185">Reference proteome</keyword>
<dbReference type="InterPro" id="IPR036877">
    <property type="entry name" value="SUI1_dom_sf"/>
</dbReference>
<feature type="domain" description="SUI1" evidence="1">
    <location>
        <begin position="16"/>
        <end position="88"/>
    </location>
</feature>
<dbReference type="Gene3D" id="3.30.780.10">
    <property type="entry name" value="SUI1-like domain"/>
    <property type="match status" value="1"/>
</dbReference>
<evidence type="ECO:0000259" key="1">
    <source>
        <dbReference type="PROSITE" id="PS50296"/>
    </source>
</evidence>
<name>A0AAF3FGL5_9BILA</name>
<dbReference type="CDD" id="cd11608">
    <property type="entry name" value="eIF2D_C"/>
    <property type="match status" value="1"/>
</dbReference>
<dbReference type="InterPro" id="IPR039759">
    <property type="entry name" value="eIF2D_SUI1"/>
</dbReference>
<dbReference type="Pfam" id="PF01253">
    <property type="entry name" value="SUI1"/>
    <property type="match status" value="1"/>
</dbReference>
<dbReference type="AlphaFoldDB" id="A0AAF3FGL5"/>